<proteinExistence type="predicted"/>
<feature type="transmembrane region" description="Helical" evidence="1">
    <location>
        <begin position="20"/>
        <end position="40"/>
    </location>
</feature>
<evidence type="ECO:0000313" key="2">
    <source>
        <dbReference type="EMBL" id="RNJ48690.1"/>
    </source>
</evidence>
<dbReference type="Gene3D" id="1.25.40.10">
    <property type="entry name" value="Tetratricopeptide repeat domain"/>
    <property type="match status" value="1"/>
</dbReference>
<dbReference type="SUPFAM" id="SSF48452">
    <property type="entry name" value="TPR-like"/>
    <property type="match status" value="1"/>
</dbReference>
<gene>
    <name evidence="2" type="ORF">D1O30_02625</name>
</gene>
<keyword evidence="1" id="KW-0472">Membrane</keyword>
<sequence>MDAQVGPNGMVGATPPPSRFPWVRAVLLAAVCILLLGLLLRHNLVAYLAKRDPEWALSIRSNAPAAIVALADRRLNGSEFLSADEATRQSVARSLEPLLKKAILEDPLNPRAFRLLGQIADVQKHPDAAELMMREATRLSIGQSFAAFWLMRRNFERRNYSAAAYYADAALRSQPQLMKEVIPALGRMAEQEQARPFVVQLLVAAPAWRRAFFAMISEAITDARTPFNLLIAMKDQGYAPTAEEVRFYLDFLVKQKLYSYAYDVWLQFLSPEEQKDAGFLFNGGFASKPSGVPFDWTIRTRGDVDADIVKDPDGDGKPTLRIEMRPGRTENLDVSQMVVLTPGAYRFKGMLRGNVVGPRGPKWLVTCAGTSPRPLSLGESKMAVGDFPEPRSFEFAFSVPDVGCQAQIAKLTLVAQLASGIIYYSDVAIERVK</sequence>
<keyword evidence="3" id="KW-1185">Reference proteome</keyword>
<evidence type="ECO:0000313" key="3">
    <source>
        <dbReference type="Proteomes" id="UP000268623"/>
    </source>
</evidence>
<evidence type="ECO:0000256" key="1">
    <source>
        <dbReference type="SAM" id="Phobius"/>
    </source>
</evidence>
<reference evidence="2 3" key="1">
    <citation type="submission" date="2018-08" db="EMBL/GenBank/DDBJ databases">
        <title>Genome sequence of Methylocystis hirsuta CSC1, a methanotroph able to accumulate PHAs.</title>
        <authorList>
            <person name="Bordel S."/>
            <person name="Rodriguez E."/>
            <person name="Gancedo J."/>
            <person name="Munoz R."/>
        </authorList>
    </citation>
    <scope>NUCLEOTIDE SEQUENCE [LARGE SCALE GENOMIC DNA]</scope>
    <source>
        <strain evidence="2 3">CSC1</strain>
    </source>
</reference>
<dbReference type="AlphaFoldDB" id="A0A3M9XP96"/>
<accession>A0A3M9XP96</accession>
<evidence type="ECO:0008006" key="4">
    <source>
        <dbReference type="Google" id="ProtNLM"/>
    </source>
</evidence>
<organism evidence="2 3">
    <name type="scientific">Methylocystis hirsuta</name>
    <dbReference type="NCBI Taxonomy" id="369798"/>
    <lineage>
        <taxon>Bacteria</taxon>
        <taxon>Pseudomonadati</taxon>
        <taxon>Pseudomonadota</taxon>
        <taxon>Alphaproteobacteria</taxon>
        <taxon>Hyphomicrobiales</taxon>
        <taxon>Methylocystaceae</taxon>
        <taxon>Methylocystis</taxon>
    </lineage>
</organism>
<name>A0A3M9XP96_9HYPH</name>
<keyword evidence="1" id="KW-0812">Transmembrane</keyword>
<dbReference type="Proteomes" id="UP000268623">
    <property type="component" value="Unassembled WGS sequence"/>
</dbReference>
<dbReference type="InterPro" id="IPR011990">
    <property type="entry name" value="TPR-like_helical_dom_sf"/>
</dbReference>
<keyword evidence="1" id="KW-1133">Transmembrane helix</keyword>
<dbReference type="OrthoDB" id="8410830at2"/>
<comment type="caution">
    <text evidence="2">The sequence shown here is derived from an EMBL/GenBank/DDBJ whole genome shotgun (WGS) entry which is preliminary data.</text>
</comment>
<dbReference type="EMBL" id="QWDD01000001">
    <property type="protein sequence ID" value="RNJ48690.1"/>
    <property type="molecule type" value="Genomic_DNA"/>
</dbReference>
<protein>
    <recommendedName>
        <fullName evidence="4">Tetratricopeptide repeat protein</fullName>
    </recommendedName>
</protein>
<dbReference type="Gene3D" id="2.60.120.260">
    <property type="entry name" value="Galactose-binding domain-like"/>
    <property type="match status" value="1"/>
</dbReference>